<reference evidence="1 2" key="1">
    <citation type="submission" date="2019-06" db="EMBL/GenBank/DDBJ databases">
        <title>Genome of Methylobacterium sp. 17Sr1-39.</title>
        <authorList>
            <person name="Seo T."/>
        </authorList>
    </citation>
    <scope>NUCLEOTIDE SEQUENCE [LARGE SCALE GENOMIC DNA]</scope>
    <source>
        <strain evidence="1 2">17Sr1-39</strain>
    </source>
</reference>
<keyword evidence="2" id="KW-1185">Reference proteome</keyword>
<dbReference type="RefSeq" id="WP_139036216.1">
    <property type="nucleotide sequence ID" value="NZ_VDDA01000005.1"/>
</dbReference>
<protein>
    <submittedName>
        <fullName evidence="1">Uncharacterized protein</fullName>
    </submittedName>
</protein>
<dbReference type="OrthoDB" id="8006217at2"/>
<comment type="caution">
    <text evidence="1">The sequence shown here is derived from an EMBL/GenBank/DDBJ whole genome shotgun (WGS) entry which is preliminary data.</text>
</comment>
<gene>
    <name evidence="1" type="ORF">FF100_13435</name>
</gene>
<name>A0A5C4LIJ1_9HYPH</name>
<organism evidence="1 2">
    <name type="scientific">Methylobacterium terricola</name>
    <dbReference type="NCBI Taxonomy" id="2583531"/>
    <lineage>
        <taxon>Bacteria</taxon>
        <taxon>Pseudomonadati</taxon>
        <taxon>Pseudomonadota</taxon>
        <taxon>Alphaproteobacteria</taxon>
        <taxon>Hyphomicrobiales</taxon>
        <taxon>Methylobacteriaceae</taxon>
        <taxon>Methylobacterium</taxon>
    </lineage>
</organism>
<dbReference type="Proteomes" id="UP000305267">
    <property type="component" value="Unassembled WGS sequence"/>
</dbReference>
<sequence length="137" mass="14311">MAADLLTMLDEISTSLSRTKKGVAGVAGDATPAANTSPHLSLERKTLLDQCATLATPCHTGKSAGGDKRHTSEGVAEGVGRVLQRVAASPIEAADWLAAFDERAAILEFDGRHDRAEAERLALAETVAMHGPQPKAL</sequence>
<evidence type="ECO:0000313" key="1">
    <source>
        <dbReference type="EMBL" id="TNC12676.1"/>
    </source>
</evidence>
<accession>A0A5C4LIJ1</accession>
<dbReference type="EMBL" id="VDDA01000005">
    <property type="protein sequence ID" value="TNC12676.1"/>
    <property type="molecule type" value="Genomic_DNA"/>
</dbReference>
<evidence type="ECO:0000313" key="2">
    <source>
        <dbReference type="Proteomes" id="UP000305267"/>
    </source>
</evidence>
<proteinExistence type="predicted"/>
<dbReference type="AlphaFoldDB" id="A0A5C4LIJ1"/>